<dbReference type="RefSeq" id="WP_092740435.1">
    <property type="nucleotide sequence ID" value="NZ_FNOV01000007.1"/>
</dbReference>
<dbReference type="AlphaFoldDB" id="A0A1H3IY48"/>
<feature type="signal peptide" evidence="2">
    <location>
        <begin position="1"/>
        <end position="21"/>
    </location>
</feature>
<proteinExistence type="predicted"/>
<evidence type="ECO:0000313" key="4">
    <source>
        <dbReference type="Proteomes" id="UP000199249"/>
    </source>
</evidence>
<protein>
    <submittedName>
        <fullName evidence="3">Uncharacterized protein</fullName>
    </submittedName>
</protein>
<dbReference type="OrthoDB" id="886695at2"/>
<dbReference type="EMBL" id="FNOV01000007">
    <property type="protein sequence ID" value="SDY32209.1"/>
    <property type="molecule type" value="Genomic_DNA"/>
</dbReference>
<evidence type="ECO:0000256" key="2">
    <source>
        <dbReference type="SAM" id="SignalP"/>
    </source>
</evidence>
<keyword evidence="4" id="KW-1185">Reference proteome</keyword>
<evidence type="ECO:0000256" key="1">
    <source>
        <dbReference type="SAM" id="MobiDB-lite"/>
    </source>
</evidence>
<sequence length="83" mass="9303">MKNTLLCSVLGLLLVSTASCSSGDKAMEHPTRFGNTSTKRSNDRSRSYKNRTPIGLGIDLHANDPQKFRMVDAPKKYKYKKAR</sequence>
<organism evidence="3 4">
    <name type="scientific">Hymenobacter psychrophilus</name>
    <dbReference type="NCBI Taxonomy" id="651662"/>
    <lineage>
        <taxon>Bacteria</taxon>
        <taxon>Pseudomonadati</taxon>
        <taxon>Bacteroidota</taxon>
        <taxon>Cytophagia</taxon>
        <taxon>Cytophagales</taxon>
        <taxon>Hymenobacteraceae</taxon>
        <taxon>Hymenobacter</taxon>
    </lineage>
</organism>
<name>A0A1H3IY48_9BACT</name>
<evidence type="ECO:0000313" key="3">
    <source>
        <dbReference type="EMBL" id="SDY32209.1"/>
    </source>
</evidence>
<feature type="region of interest" description="Disordered" evidence="1">
    <location>
        <begin position="25"/>
        <end position="60"/>
    </location>
</feature>
<feature type="chain" id="PRO_5011638951" evidence="2">
    <location>
        <begin position="22"/>
        <end position="83"/>
    </location>
</feature>
<accession>A0A1H3IY48</accession>
<dbReference type="PROSITE" id="PS51257">
    <property type="entry name" value="PROKAR_LIPOPROTEIN"/>
    <property type="match status" value="1"/>
</dbReference>
<dbReference type="Proteomes" id="UP000199249">
    <property type="component" value="Unassembled WGS sequence"/>
</dbReference>
<reference evidence="4" key="1">
    <citation type="submission" date="2016-10" db="EMBL/GenBank/DDBJ databases">
        <authorList>
            <person name="Varghese N."/>
            <person name="Submissions S."/>
        </authorList>
    </citation>
    <scope>NUCLEOTIDE SEQUENCE [LARGE SCALE GENOMIC DNA]</scope>
    <source>
        <strain evidence="4">CGMCC 1.8975</strain>
    </source>
</reference>
<gene>
    <name evidence="3" type="ORF">SAMN04488069_107188</name>
</gene>
<keyword evidence="2" id="KW-0732">Signal</keyword>